<dbReference type="Proteomes" id="UP001186974">
    <property type="component" value="Unassembled WGS sequence"/>
</dbReference>
<sequence>LILPGGQALNVTVALNSSQDKKTPVVLPATTAFNPLADKSCHELVIKAAQGKLRLKKSKTYRVFVAKDGAELKGEDGWQRALKKEVVLLVSAGEDYIGARREEGGGVHRRFRCLAIDQRRVLTFCCKAEANSNCSIVNLAHRAPVDLMAVHQLETTARTLPGLIHGVGQPDLHPGNRFPIGAVFVSKGLIHPPLIGGDIGCGMSWYKTTLKREQVDGEKGEKVAEKLRGLEGPWRSQENRVNWLTNEGSCHSAGAEFDKSLGTIGAGNQFAEIQVVEDLRVETQGACTLCEDGVVLLVHSGSRGYGGDILKRFSSDTKPSLRKEDPKATDYLAEHAKACEWAKANRDLIALRFRAILEPGEEAWGSGSRETATVSEAALVQARMKLAERKVVDIWHNNVERIPWPPAPPSDTSLRDATNSLPIPHHMQPQEHVYIYRKGAAPTYDPGTNQPLSILPLPGSRATPTLILCPTFSATTGYGAHNALSLAHGAARALSRVKALGFLASKYKDPSVLLKPNAAMQQRDSRSMGEDVHGGTWVICDEKDLV</sequence>
<keyword evidence="2" id="KW-1185">Reference proteome</keyword>
<protein>
    <submittedName>
        <fullName evidence="1">Uncharacterized protein</fullName>
    </submittedName>
</protein>
<reference evidence="1" key="1">
    <citation type="submission" date="2024-09" db="EMBL/GenBank/DDBJ databases">
        <title>Black Yeasts Isolated from many extreme environments.</title>
        <authorList>
            <person name="Coleine C."/>
            <person name="Stajich J.E."/>
            <person name="Selbmann L."/>
        </authorList>
    </citation>
    <scope>NUCLEOTIDE SEQUENCE</scope>
    <source>
        <strain evidence="1">CCFEE 5737</strain>
    </source>
</reference>
<gene>
    <name evidence="1" type="ORF">LTS18_006433</name>
</gene>
<proteinExistence type="predicted"/>
<feature type="non-terminal residue" evidence="1">
    <location>
        <position position="1"/>
    </location>
</feature>
<comment type="caution">
    <text evidence="1">The sequence shown here is derived from an EMBL/GenBank/DDBJ whole genome shotgun (WGS) entry which is preliminary data.</text>
</comment>
<accession>A0ACC3DQS1</accession>
<evidence type="ECO:0000313" key="2">
    <source>
        <dbReference type="Proteomes" id="UP001186974"/>
    </source>
</evidence>
<name>A0ACC3DQS1_9PEZI</name>
<dbReference type="EMBL" id="JAWDJW010001557">
    <property type="protein sequence ID" value="KAK3078866.1"/>
    <property type="molecule type" value="Genomic_DNA"/>
</dbReference>
<evidence type="ECO:0000313" key="1">
    <source>
        <dbReference type="EMBL" id="KAK3078866.1"/>
    </source>
</evidence>
<organism evidence="1 2">
    <name type="scientific">Coniosporium uncinatum</name>
    <dbReference type="NCBI Taxonomy" id="93489"/>
    <lineage>
        <taxon>Eukaryota</taxon>
        <taxon>Fungi</taxon>
        <taxon>Dikarya</taxon>
        <taxon>Ascomycota</taxon>
        <taxon>Pezizomycotina</taxon>
        <taxon>Dothideomycetes</taxon>
        <taxon>Dothideomycetes incertae sedis</taxon>
        <taxon>Coniosporium</taxon>
    </lineage>
</organism>